<gene>
    <name evidence="1" type="ORF">LCGC14_1560060</name>
</gene>
<dbReference type="AlphaFoldDB" id="A0A0F9IMS4"/>
<name>A0A0F9IMS4_9ZZZZ</name>
<sequence length="86" mass="9811">FYRGSMLFKGKNLDYEIEFEASVDLSFWALPVSICLTSIPGITCLSGGWALILRVLCFQFSLELWKWNHETVDVETSIEGIFGEIE</sequence>
<protein>
    <submittedName>
        <fullName evidence="1">Uncharacterized protein</fullName>
    </submittedName>
</protein>
<evidence type="ECO:0000313" key="1">
    <source>
        <dbReference type="EMBL" id="KKM45990.1"/>
    </source>
</evidence>
<comment type="caution">
    <text evidence="1">The sequence shown here is derived from an EMBL/GenBank/DDBJ whole genome shotgun (WGS) entry which is preliminary data.</text>
</comment>
<organism evidence="1">
    <name type="scientific">marine sediment metagenome</name>
    <dbReference type="NCBI Taxonomy" id="412755"/>
    <lineage>
        <taxon>unclassified sequences</taxon>
        <taxon>metagenomes</taxon>
        <taxon>ecological metagenomes</taxon>
    </lineage>
</organism>
<proteinExistence type="predicted"/>
<feature type="non-terminal residue" evidence="1">
    <location>
        <position position="1"/>
    </location>
</feature>
<reference evidence="1" key="1">
    <citation type="journal article" date="2015" name="Nature">
        <title>Complex archaea that bridge the gap between prokaryotes and eukaryotes.</title>
        <authorList>
            <person name="Spang A."/>
            <person name="Saw J.H."/>
            <person name="Jorgensen S.L."/>
            <person name="Zaremba-Niedzwiedzka K."/>
            <person name="Martijn J."/>
            <person name="Lind A.E."/>
            <person name="van Eijk R."/>
            <person name="Schleper C."/>
            <person name="Guy L."/>
            <person name="Ettema T.J."/>
        </authorList>
    </citation>
    <scope>NUCLEOTIDE SEQUENCE</scope>
</reference>
<dbReference type="EMBL" id="LAZR01012039">
    <property type="protein sequence ID" value="KKM45990.1"/>
    <property type="molecule type" value="Genomic_DNA"/>
</dbReference>
<accession>A0A0F9IMS4</accession>